<name>A0A0P1AQM9_PLAHL</name>
<protein>
    <recommendedName>
        <fullName evidence="1">Glycoside hydrolase 131 catalytic N-terminal domain-containing protein</fullName>
    </recommendedName>
</protein>
<dbReference type="Proteomes" id="UP000054928">
    <property type="component" value="Unassembled WGS sequence"/>
</dbReference>
<keyword evidence="3" id="KW-1185">Reference proteome</keyword>
<dbReference type="Pfam" id="PF18271">
    <property type="entry name" value="GH131_N"/>
    <property type="match status" value="1"/>
</dbReference>
<feature type="domain" description="Glycoside hydrolase 131 catalytic N-terminal" evidence="1">
    <location>
        <begin position="44"/>
        <end position="274"/>
    </location>
</feature>
<evidence type="ECO:0000313" key="3">
    <source>
        <dbReference type="Proteomes" id="UP000054928"/>
    </source>
</evidence>
<reference evidence="3" key="1">
    <citation type="submission" date="2014-09" db="EMBL/GenBank/DDBJ databases">
        <authorList>
            <person name="Sharma Rahul"/>
            <person name="Thines Marco"/>
        </authorList>
    </citation>
    <scope>NUCLEOTIDE SEQUENCE [LARGE SCALE GENOMIC DNA]</scope>
</reference>
<sequence length="285" mass="32208">MKSFYNLPSLTHTSKHYGLLDNRERFSSYLELFAGRSPKTVMPLPFDGRAQDLTVETITEKYATHIFTMRNDSSLAVKDYVTIDQKGRQPAYNGDTGVINIGVDKNAIFKAQMNFRRSELVQFVAANTTGTTFFRTSFMKKEAFLNPYQWQLVFDEMHFFEMRVDASVSPPKLIYLCGGTWEPKWSTTFVPGTWYNFGIALSPGSSGKGHEVKFYVSKGKRQLKLKRTHTFDKDLPEDFEFHFGMLTLSDDGSEPKMNPKKDIVSYNGVTVTADVPAVAGGLSCS</sequence>
<proteinExistence type="predicted"/>
<dbReference type="EMBL" id="CCYD01000667">
    <property type="protein sequence ID" value="CEG43559.1"/>
    <property type="molecule type" value="Genomic_DNA"/>
</dbReference>
<dbReference type="STRING" id="4781.A0A0P1AQM9"/>
<accession>A0A0P1AQM9</accession>
<dbReference type="Gene3D" id="2.60.120.1160">
    <property type="match status" value="1"/>
</dbReference>
<dbReference type="AlphaFoldDB" id="A0A0P1AQM9"/>
<dbReference type="InterPro" id="IPR041524">
    <property type="entry name" value="GH131_N"/>
</dbReference>
<dbReference type="OMA" id="HILRIFW"/>
<evidence type="ECO:0000313" key="2">
    <source>
        <dbReference type="EMBL" id="CEG43559.1"/>
    </source>
</evidence>
<dbReference type="RefSeq" id="XP_024579928.1">
    <property type="nucleotide sequence ID" value="XM_024729563.1"/>
</dbReference>
<dbReference type="PANTHER" id="PTHR34612:SF6">
    <property type="entry name" value="GLYCOSIDE HYDROLASE 131 CATALYTIC N-TERMINAL DOMAIN-CONTAINING PROTEIN"/>
    <property type="match status" value="1"/>
</dbReference>
<organism evidence="2 3">
    <name type="scientific">Plasmopara halstedii</name>
    <name type="common">Downy mildew of sunflower</name>
    <dbReference type="NCBI Taxonomy" id="4781"/>
    <lineage>
        <taxon>Eukaryota</taxon>
        <taxon>Sar</taxon>
        <taxon>Stramenopiles</taxon>
        <taxon>Oomycota</taxon>
        <taxon>Peronosporomycetes</taxon>
        <taxon>Peronosporales</taxon>
        <taxon>Peronosporaceae</taxon>
        <taxon>Plasmopara</taxon>
    </lineage>
</organism>
<dbReference type="PANTHER" id="PTHR34612">
    <property type="entry name" value="GH131_N DOMAIN-CONTAINING PROTEIN"/>
    <property type="match status" value="1"/>
</dbReference>
<dbReference type="GeneID" id="36408806"/>
<dbReference type="OrthoDB" id="120072at2759"/>
<evidence type="ECO:0000259" key="1">
    <source>
        <dbReference type="Pfam" id="PF18271"/>
    </source>
</evidence>